<feature type="chain" id="PRO_5012354755" evidence="2">
    <location>
        <begin position="23"/>
        <end position="131"/>
    </location>
</feature>
<proteinExistence type="predicted"/>
<gene>
    <name evidence="3" type="ORF">CEUSTIGMA_g7077.t1</name>
</gene>
<feature type="transmembrane region" description="Helical" evidence="1">
    <location>
        <begin position="92"/>
        <end position="114"/>
    </location>
</feature>
<accession>A0A250X989</accession>
<evidence type="ECO:0000256" key="2">
    <source>
        <dbReference type="SAM" id="SignalP"/>
    </source>
</evidence>
<evidence type="ECO:0000313" key="4">
    <source>
        <dbReference type="Proteomes" id="UP000232323"/>
    </source>
</evidence>
<keyword evidence="1" id="KW-1133">Transmembrane helix</keyword>
<keyword evidence="2" id="KW-0732">Signal</keyword>
<dbReference type="Proteomes" id="UP000232323">
    <property type="component" value="Unassembled WGS sequence"/>
</dbReference>
<protein>
    <submittedName>
        <fullName evidence="3">Uncharacterized protein</fullName>
    </submittedName>
</protein>
<dbReference type="AlphaFoldDB" id="A0A250X989"/>
<name>A0A250X989_9CHLO</name>
<sequence length="131" mass="14987">MSFLIVAYLVSVMLCFNKLCDATTPNELLLSRAQILGTYESSKQNFRSYTSAPLKDQVHFLPGWGQLERFNMFSGQIHTHGTKRPQYCFWRALHLLGGVIATTLLMLMWGMIALPRILSPSCWDSWKGFHT</sequence>
<dbReference type="EMBL" id="BEGY01000044">
    <property type="protein sequence ID" value="GAX79636.1"/>
    <property type="molecule type" value="Genomic_DNA"/>
</dbReference>
<keyword evidence="4" id="KW-1185">Reference proteome</keyword>
<evidence type="ECO:0000256" key="1">
    <source>
        <dbReference type="SAM" id="Phobius"/>
    </source>
</evidence>
<keyword evidence="1" id="KW-0812">Transmembrane</keyword>
<comment type="caution">
    <text evidence="3">The sequence shown here is derived from an EMBL/GenBank/DDBJ whole genome shotgun (WGS) entry which is preliminary data.</text>
</comment>
<evidence type="ECO:0000313" key="3">
    <source>
        <dbReference type="EMBL" id="GAX79636.1"/>
    </source>
</evidence>
<reference evidence="3 4" key="1">
    <citation type="submission" date="2017-08" db="EMBL/GenBank/DDBJ databases">
        <title>Acidophilic green algal genome provides insights into adaptation to an acidic environment.</title>
        <authorList>
            <person name="Hirooka S."/>
            <person name="Hirose Y."/>
            <person name="Kanesaki Y."/>
            <person name="Higuchi S."/>
            <person name="Fujiwara T."/>
            <person name="Onuma R."/>
            <person name="Era A."/>
            <person name="Ohbayashi R."/>
            <person name="Uzuka A."/>
            <person name="Nozaki H."/>
            <person name="Yoshikawa H."/>
            <person name="Miyagishima S.Y."/>
        </authorList>
    </citation>
    <scope>NUCLEOTIDE SEQUENCE [LARGE SCALE GENOMIC DNA]</scope>
    <source>
        <strain evidence="3 4">NIES-2499</strain>
    </source>
</reference>
<organism evidence="3 4">
    <name type="scientific">Chlamydomonas eustigma</name>
    <dbReference type="NCBI Taxonomy" id="1157962"/>
    <lineage>
        <taxon>Eukaryota</taxon>
        <taxon>Viridiplantae</taxon>
        <taxon>Chlorophyta</taxon>
        <taxon>core chlorophytes</taxon>
        <taxon>Chlorophyceae</taxon>
        <taxon>CS clade</taxon>
        <taxon>Chlamydomonadales</taxon>
        <taxon>Chlamydomonadaceae</taxon>
        <taxon>Chlamydomonas</taxon>
    </lineage>
</organism>
<feature type="signal peptide" evidence="2">
    <location>
        <begin position="1"/>
        <end position="22"/>
    </location>
</feature>
<keyword evidence="1" id="KW-0472">Membrane</keyword>